<dbReference type="Proteomes" id="UP000762676">
    <property type="component" value="Unassembled WGS sequence"/>
</dbReference>
<keyword evidence="3" id="KW-1185">Reference proteome</keyword>
<organism evidence="2 3">
    <name type="scientific">Elysia marginata</name>
    <dbReference type="NCBI Taxonomy" id="1093978"/>
    <lineage>
        <taxon>Eukaryota</taxon>
        <taxon>Metazoa</taxon>
        <taxon>Spiralia</taxon>
        <taxon>Lophotrochozoa</taxon>
        <taxon>Mollusca</taxon>
        <taxon>Gastropoda</taxon>
        <taxon>Heterobranchia</taxon>
        <taxon>Euthyneura</taxon>
        <taxon>Panpulmonata</taxon>
        <taxon>Sacoglossa</taxon>
        <taxon>Placobranchoidea</taxon>
        <taxon>Plakobranchidae</taxon>
        <taxon>Elysia</taxon>
    </lineage>
</organism>
<sequence>MRQHPAARHSAQSRAESDRKKCSQRRRNRKGFLRDTSQLARQLFQQSKFGTIAVIREDLYVHRENRYLSKDYPERNCRSCMDSRPRTANLRTYRKWQQYR</sequence>
<feature type="region of interest" description="Disordered" evidence="1">
    <location>
        <begin position="1"/>
        <end position="34"/>
    </location>
</feature>
<evidence type="ECO:0000313" key="3">
    <source>
        <dbReference type="Proteomes" id="UP000762676"/>
    </source>
</evidence>
<reference evidence="2 3" key="1">
    <citation type="journal article" date="2021" name="Elife">
        <title>Chloroplast acquisition without the gene transfer in kleptoplastic sea slugs, Plakobranchus ocellatus.</title>
        <authorList>
            <person name="Maeda T."/>
            <person name="Takahashi S."/>
            <person name="Yoshida T."/>
            <person name="Shimamura S."/>
            <person name="Takaki Y."/>
            <person name="Nagai Y."/>
            <person name="Toyoda A."/>
            <person name="Suzuki Y."/>
            <person name="Arimoto A."/>
            <person name="Ishii H."/>
            <person name="Satoh N."/>
            <person name="Nishiyama T."/>
            <person name="Hasebe M."/>
            <person name="Maruyama T."/>
            <person name="Minagawa J."/>
            <person name="Obokata J."/>
            <person name="Shigenobu S."/>
        </authorList>
    </citation>
    <scope>NUCLEOTIDE SEQUENCE [LARGE SCALE GENOMIC DNA]</scope>
</reference>
<proteinExistence type="predicted"/>
<evidence type="ECO:0000313" key="2">
    <source>
        <dbReference type="EMBL" id="GFS01406.1"/>
    </source>
</evidence>
<gene>
    <name evidence="2" type="ORF">ElyMa_006422700</name>
</gene>
<dbReference type="AlphaFoldDB" id="A0AAV4HXI6"/>
<dbReference type="EMBL" id="BMAT01012888">
    <property type="protein sequence ID" value="GFS01406.1"/>
    <property type="molecule type" value="Genomic_DNA"/>
</dbReference>
<protein>
    <submittedName>
        <fullName evidence="2">Uncharacterized protein</fullName>
    </submittedName>
</protein>
<comment type="caution">
    <text evidence="2">The sequence shown here is derived from an EMBL/GenBank/DDBJ whole genome shotgun (WGS) entry which is preliminary data.</text>
</comment>
<feature type="compositionally biased region" description="Basic residues" evidence="1">
    <location>
        <begin position="22"/>
        <end position="31"/>
    </location>
</feature>
<accession>A0AAV4HXI6</accession>
<evidence type="ECO:0000256" key="1">
    <source>
        <dbReference type="SAM" id="MobiDB-lite"/>
    </source>
</evidence>
<name>A0AAV4HXI6_9GAST</name>